<dbReference type="EMBL" id="BOOW01000019">
    <property type="protein sequence ID" value="GII92885.1"/>
    <property type="molecule type" value="Genomic_DNA"/>
</dbReference>
<keyword evidence="2" id="KW-1133">Transmembrane helix</keyword>
<name>A0A919RHG9_9ACTN</name>
<dbReference type="Proteomes" id="UP000606172">
    <property type="component" value="Unassembled WGS sequence"/>
</dbReference>
<feature type="compositionally biased region" description="Basic and acidic residues" evidence="1">
    <location>
        <begin position="267"/>
        <end position="286"/>
    </location>
</feature>
<evidence type="ECO:0000313" key="4">
    <source>
        <dbReference type="Proteomes" id="UP000606172"/>
    </source>
</evidence>
<feature type="transmembrane region" description="Helical" evidence="2">
    <location>
        <begin position="332"/>
        <end position="351"/>
    </location>
</feature>
<gene>
    <name evidence="3" type="ORF">Ssi02_31160</name>
</gene>
<organism evidence="3 4">
    <name type="scientific">Sinosporangium siamense</name>
    <dbReference type="NCBI Taxonomy" id="1367973"/>
    <lineage>
        <taxon>Bacteria</taxon>
        <taxon>Bacillati</taxon>
        <taxon>Actinomycetota</taxon>
        <taxon>Actinomycetes</taxon>
        <taxon>Streptosporangiales</taxon>
        <taxon>Streptosporangiaceae</taxon>
        <taxon>Sinosporangium</taxon>
    </lineage>
</organism>
<comment type="caution">
    <text evidence="3">The sequence shown here is derived from an EMBL/GenBank/DDBJ whole genome shotgun (WGS) entry which is preliminary data.</text>
</comment>
<evidence type="ECO:0000256" key="1">
    <source>
        <dbReference type="SAM" id="MobiDB-lite"/>
    </source>
</evidence>
<accession>A0A919RHG9</accession>
<dbReference type="AlphaFoldDB" id="A0A919RHG9"/>
<sequence length="367" mass="38764">MAHEAAPRYIYIPQIVIKPPVGVFRTVLVPFARWSLVRSSRERGPVNAPGHASSPSTSWLVLFPHESAPIVVFSLRKNRVLLSSFLGIALTGAVLTGSATASHADSDQVLLQGSTKASYFWDDASGRFGDTGLPASGKPMQKGMFASPSWPLGTEGYVVYKGKKAPFFIGDRGPGIPSNNGVMLDIDAKTFADLTGGRFNTSTLMVNGNGGLGHINVDYVVTKWGKGYGKKNHPVAFSTGWYKRFDRNPATPPKVDTVPLSAEVEKSAAKKAEKAERAGRAEKAEEQAVAAESTPVTPAAEGAAPAPAQDSVNLSNAVAAAVKTPADHSNGILSLAVLAAFTALAVALFLTRERLRVLLGRRGGSEN</sequence>
<protein>
    <submittedName>
        <fullName evidence="3">Uncharacterized protein</fullName>
    </submittedName>
</protein>
<proteinExistence type="predicted"/>
<evidence type="ECO:0000313" key="3">
    <source>
        <dbReference type="EMBL" id="GII92885.1"/>
    </source>
</evidence>
<feature type="compositionally biased region" description="Low complexity" evidence="1">
    <location>
        <begin position="287"/>
        <end position="308"/>
    </location>
</feature>
<keyword evidence="4" id="KW-1185">Reference proteome</keyword>
<keyword evidence="2" id="KW-0812">Transmembrane</keyword>
<evidence type="ECO:0000256" key="2">
    <source>
        <dbReference type="SAM" id="Phobius"/>
    </source>
</evidence>
<reference evidence="3" key="1">
    <citation type="submission" date="2021-01" db="EMBL/GenBank/DDBJ databases">
        <title>Whole genome shotgun sequence of Sinosporangium siamense NBRC 109515.</title>
        <authorList>
            <person name="Komaki H."/>
            <person name="Tamura T."/>
        </authorList>
    </citation>
    <scope>NUCLEOTIDE SEQUENCE</scope>
    <source>
        <strain evidence="3">NBRC 109515</strain>
    </source>
</reference>
<feature type="region of interest" description="Disordered" evidence="1">
    <location>
        <begin position="267"/>
        <end position="308"/>
    </location>
</feature>
<keyword evidence="2" id="KW-0472">Membrane</keyword>